<keyword evidence="1" id="KW-0472">Membrane</keyword>
<name>A0A846QS82_9FLAO</name>
<dbReference type="AlphaFoldDB" id="A0A846QS82"/>
<dbReference type="RefSeq" id="WP_167964032.1">
    <property type="nucleotide sequence ID" value="NZ_JAATJJ010000001.1"/>
</dbReference>
<accession>A0A846QS82</accession>
<organism evidence="2 3">
    <name type="scientific">Saonia flava</name>
    <dbReference type="NCBI Taxonomy" id="523696"/>
    <lineage>
        <taxon>Bacteria</taxon>
        <taxon>Pseudomonadati</taxon>
        <taxon>Bacteroidota</taxon>
        <taxon>Flavobacteriia</taxon>
        <taxon>Flavobacteriales</taxon>
        <taxon>Flavobacteriaceae</taxon>
        <taxon>Saonia</taxon>
    </lineage>
</organism>
<comment type="caution">
    <text evidence="2">The sequence shown here is derived from an EMBL/GenBank/DDBJ whole genome shotgun (WGS) entry which is preliminary data.</text>
</comment>
<keyword evidence="1" id="KW-0812">Transmembrane</keyword>
<evidence type="ECO:0000313" key="3">
    <source>
        <dbReference type="Proteomes" id="UP000590442"/>
    </source>
</evidence>
<evidence type="ECO:0000256" key="1">
    <source>
        <dbReference type="SAM" id="Phobius"/>
    </source>
</evidence>
<protein>
    <submittedName>
        <fullName evidence="2">Uncharacterized protein</fullName>
    </submittedName>
</protein>
<feature type="transmembrane region" description="Helical" evidence="1">
    <location>
        <begin position="35"/>
        <end position="52"/>
    </location>
</feature>
<feature type="transmembrane region" description="Helical" evidence="1">
    <location>
        <begin position="7"/>
        <end position="23"/>
    </location>
</feature>
<proteinExistence type="predicted"/>
<sequence>MNKEKIAWVLIFAFIIIFIINTLELDFSNLTFRSLLNPLANILMIIAMWITIKQERKEK</sequence>
<evidence type="ECO:0000313" key="2">
    <source>
        <dbReference type="EMBL" id="NJB71846.1"/>
    </source>
</evidence>
<keyword evidence="3" id="KW-1185">Reference proteome</keyword>
<gene>
    <name evidence="2" type="ORF">GGR42_002308</name>
</gene>
<dbReference type="EMBL" id="JAATJJ010000001">
    <property type="protein sequence ID" value="NJB71846.1"/>
    <property type="molecule type" value="Genomic_DNA"/>
</dbReference>
<keyword evidence="1" id="KW-1133">Transmembrane helix</keyword>
<reference evidence="2 3" key="1">
    <citation type="submission" date="2020-03" db="EMBL/GenBank/DDBJ databases">
        <title>Genomic Encyclopedia of Type Strains, Phase IV (KMG-IV): sequencing the most valuable type-strain genomes for metagenomic binning, comparative biology and taxonomic classification.</title>
        <authorList>
            <person name="Goeker M."/>
        </authorList>
    </citation>
    <scope>NUCLEOTIDE SEQUENCE [LARGE SCALE GENOMIC DNA]</scope>
    <source>
        <strain evidence="2 3">DSM 29762</strain>
    </source>
</reference>
<dbReference type="Proteomes" id="UP000590442">
    <property type="component" value="Unassembled WGS sequence"/>
</dbReference>